<feature type="repeat" description="ANK" evidence="3">
    <location>
        <begin position="809"/>
        <end position="841"/>
    </location>
</feature>
<gene>
    <name evidence="7" type="primary">ANK3</name>
    <name evidence="7" type="ORF">AK812_SmicGene39071</name>
</gene>
<dbReference type="InterPro" id="IPR000340">
    <property type="entry name" value="Dual-sp_phosphatase_cat-dom"/>
</dbReference>
<evidence type="ECO:0000256" key="4">
    <source>
        <dbReference type="SAM" id="Coils"/>
    </source>
</evidence>
<feature type="repeat" description="ANK" evidence="3">
    <location>
        <begin position="889"/>
        <end position="921"/>
    </location>
</feature>
<dbReference type="Gene3D" id="3.90.190.10">
    <property type="entry name" value="Protein tyrosine phosphatase superfamily"/>
    <property type="match status" value="1"/>
</dbReference>
<evidence type="ECO:0000256" key="2">
    <source>
        <dbReference type="ARBA" id="ARBA00023043"/>
    </source>
</evidence>
<feature type="compositionally biased region" description="Polar residues" evidence="5">
    <location>
        <begin position="1120"/>
        <end position="1131"/>
    </location>
</feature>
<evidence type="ECO:0000313" key="7">
    <source>
        <dbReference type="EMBL" id="OLP80503.1"/>
    </source>
</evidence>
<dbReference type="CDD" id="cd14498">
    <property type="entry name" value="DSP"/>
    <property type="match status" value="1"/>
</dbReference>
<dbReference type="PANTHER" id="PTHR24198:SF165">
    <property type="entry name" value="ANKYRIN REPEAT-CONTAINING PROTEIN-RELATED"/>
    <property type="match status" value="1"/>
</dbReference>
<dbReference type="SMART" id="SM00248">
    <property type="entry name" value="ANK"/>
    <property type="match status" value="9"/>
</dbReference>
<dbReference type="InterPro" id="IPR029021">
    <property type="entry name" value="Prot-tyrosine_phosphatase-like"/>
</dbReference>
<dbReference type="PROSITE" id="PS50297">
    <property type="entry name" value="ANK_REP_REGION"/>
    <property type="match status" value="3"/>
</dbReference>
<feature type="compositionally biased region" description="Acidic residues" evidence="5">
    <location>
        <begin position="244"/>
        <end position="277"/>
    </location>
</feature>
<dbReference type="SUPFAM" id="SSF52799">
    <property type="entry name" value="(Phosphotyrosine protein) phosphatases II"/>
    <property type="match status" value="1"/>
</dbReference>
<dbReference type="PROSITE" id="PS50088">
    <property type="entry name" value="ANK_REPEAT"/>
    <property type="match status" value="3"/>
</dbReference>
<proteinExistence type="predicted"/>
<name>A0A1Q9CC46_SYMMI</name>
<organism evidence="7 8">
    <name type="scientific">Symbiodinium microadriaticum</name>
    <name type="common">Dinoflagellate</name>
    <name type="synonym">Zooxanthella microadriatica</name>
    <dbReference type="NCBI Taxonomy" id="2951"/>
    <lineage>
        <taxon>Eukaryota</taxon>
        <taxon>Sar</taxon>
        <taxon>Alveolata</taxon>
        <taxon>Dinophyceae</taxon>
        <taxon>Suessiales</taxon>
        <taxon>Symbiodiniaceae</taxon>
        <taxon>Symbiodinium</taxon>
    </lineage>
</organism>
<feature type="region of interest" description="Disordered" evidence="5">
    <location>
        <begin position="244"/>
        <end position="295"/>
    </location>
</feature>
<evidence type="ECO:0000256" key="3">
    <source>
        <dbReference type="PROSITE-ProRule" id="PRU00023"/>
    </source>
</evidence>
<dbReference type="Pfam" id="PF00782">
    <property type="entry name" value="DSPc"/>
    <property type="match status" value="1"/>
</dbReference>
<evidence type="ECO:0000259" key="6">
    <source>
        <dbReference type="SMART" id="SM00195"/>
    </source>
</evidence>
<reference evidence="7 8" key="1">
    <citation type="submission" date="2016-02" db="EMBL/GenBank/DDBJ databases">
        <title>Genome analysis of coral dinoflagellate symbionts highlights evolutionary adaptations to a symbiotic lifestyle.</title>
        <authorList>
            <person name="Aranda M."/>
            <person name="Li Y."/>
            <person name="Liew Y.J."/>
            <person name="Baumgarten S."/>
            <person name="Simakov O."/>
            <person name="Wilson M."/>
            <person name="Piel J."/>
            <person name="Ashoor H."/>
            <person name="Bougouffa S."/>
            <person name="Bajic V.B."/>
            <person name="Ryu T."/>
            <person name="Ravasi T."/>
            <person name="Bayer T."/>
            <person name="Micklem G."/>
            <person name="Kim H."/>
            <person name="Bhak J."/>
            <person name="Lajeunesse T.C."/>
            <person name="Voolstra C.R."/>
        </authorList>
    </citation>
    <scope>NUCLEOTIDE SEQUENCE [LARGE SCALE GENOMIC DNA]</scope>
    <source>
        <strain evidence="7 8">CCMP2467</strain>
    </source>
</reference>
<dbReference type="Pfam" id="PF00023">
    <property type="entry name" value="Ank"/>
    <property type="match status" value="1"/>
</dbReference>
<dbReference type="SMART" id="SM00195">
    <property type="entry name" value="DSPc"/>
    <property type="match status" value="1"/>
</dbReference>
<feature type="domain" description="Tyrosine-protein phosphatase" evidence="6">
    <location>
        <begin position="389"/>
        <end position="541"/>
    </location>
</feature>
<evidence type="ECO:0000256" key="1">
    <source>
        <dbReference type="ARBA" id="ARBA00022737"/>
    </source>
</evidence>
<sequence>MPSRFGKGWVKVSFATHCVLSFYNLRTTEKLEGLVQAAVCHYLAGGPKVEHQVHSQEDDNKLTLALGSECTHEQYTLLMHSLMGVVRSLPTPLAANGVGRSLVQTDVDNYFMLDMEGAQEEGEEELEQPQEGQDGEAEADLGWAVDTAADTRDVAADVGDTDFEEYAADLEAQAQLQMEAEVDAQAELALAEEDARAQELAQEAAAVAAAFGVEDELPNFAMEFAPENGTPVHMQHEALDFEAAGEAEPGEEEAPEQADTEEVAEGDAEMQEDEVDRAEEAGDSAAVSLQPSRKRSRDAAFAEAQELLATITPAALLGKLRRLDPMTGIDEYYLVEVEGQKELEGQALAEDFQLTRDFYSAQALENSLVSMRAAVQRVQSRVKIPENSSMIEVLPGRIFLGDAAAARNIPAILQNKIQKVINCSPQTVRDTGQGFYGPGVEYLELWHDDFEDYCILCDFDVAWSFAYSDDSSGPVLVHCEAGVNRSCALAIAMRMRILLETSQSSDPEMLFKSSWCHVAARKQRVLTTTGFQRQLLLFARMGCCWFPTLDMVWRTVQERHMAQFRALAEDTAKQIVCANSDFPPGTWWRAIVFIRDATMRGEKKIEGGYDLSTDSKRNTAENRVRGYATSAMPKLVAAAKAGPTPAASAMSEKQRLAGKGLLDIRLSPLLGVGAEAVGCFELQWCLQAVCVARQRTIRPGMEPPCGCATDASTARCRVVEEASEDLMVASYVSEDQLAANLRLLSCVKANEISGIDVAIGHGADVNFANLQEPINLQTPLRAACALANVKMARLLLSQGADVFAHFAKDGWTALHSACYSGHDHIAKLLLEEAGSLHEGTLQDGWGLMHLLALCVTDRLSKQGASLICWILKQMPGVELNAFSKHAGFYDWTPLHVAAARGMTQVCSALLKAKANVWASTGDFHVSSPHLNKFASAGSIASVGAGFDRVEGRHLDKGLLPLHVAAFGGQARTCQLLLRQAPRSLHTMTHRHCWTALLHAVWSDSAELVRELCRQGARKSINDIDRRGDGTSWSPISLAVIRCSPDVVQVLVEYGADPLMRMALVDFPGSAFLKHCSLALPDAAENTWSGPDKRISLLHLAVCRGSSTMVKALMPLLRSAHQQPVRLSTSRPPLTGRGASPWQDLQKETKEASFGRSGAQTQRAVRQDRQDSARERLNSGPASEAQGNDPVTFRTDQGWSPAILAVLLQTVDPDRMVCPFYITRGFPDRSVGSRADVVKELMDGPSSPFAEHEADKPLVVPQRFPDVAATLVNMAINEFLRLCRGSAAEAVDQILQSTLCAACHFNRAAIAQHLLEVGRCDPRCTMLKPVEQRPLHIVTSHGYGRLAQLLLDYKANPLEPDENRQLPVVKLTAFFESQLQRLQARVAELEAQLCEADKADSVSVKSSPKTAEPSRVGRRTGGGPIDVASYEALLHDSRM</sequence>
<dbReference type="PANTHER" id="PTHR24198">
    <property type="entry name" value="ANKYRIN REPEAT AND PROTEIN KINASE DOMAIN-CONTAINING PROTEIN"/>
    <property type="match status" value="1"/>
</dbReference>
<dbReference type="Proteomes" id="UP000186817">
    <property type="component" value="Unassembled WGS sequence"/>
</dbReference>
<dbReference type="Gene3D" id="1.25.40.20">
    <property type="entry name" value="Ankyrin repeat-containing domain"/>
    <property type="match status" value="4"/>
</dbReference>
<dbReference type="InterPro" id="IPR002110">
    <property type="entry name" value="Ankyrin_rpt"/>
</dbReference>
<dbReference type="InterPro" id="IPR020422">
    <property type="entry name" value="TYR_PHOSPHATASE_DUAL_dom"/>
</dbReference>
<evidence type="ECO:0000313" key="8">
    <source>
        <dbReference type="Proteomes" id="UP000186817"/>
    </source>
</evidence>
<feature type="region of interest" description="Disordered" evidence="5">
    <location>
        <begin position="1120"/>
        <end position="1193"/>
    </location>
</feature>
<feature type="coiled-coil region" evidence="4">
    <location>
        <begin position="1371"/>
        <end position="1398"/>
    </location>
</feature>
<dbReference type="EMBL" id="LSRX01001374">
    <property type="protein sequence ID" value="OLP80503.1"/>
    <property type="molecule type" value="Genomic_DNA"/>
</dbReference>
<keyword evidence="8" id="KW-1185">Reference proteome</keyword>
<dbReference type="OrthoDB" id="409865at2759"/>
<keyword evidence="2 3" id="KW-0040">ANK repeat</keyword>
<dbReference type="Pfam" id="PF12796">
    <property type="entry name" value="Ank_2"/>
    <property type="match status" value="2"/>
</dbReference>
<feature type="region of interest" description="Disordered" evidence="5">
    <location>
        <begin position="119"/>
        <end position="138"/>
    </location>
</feature>
<dbReference type="SUPFAM" id="SSF48403">
    <property type="entry name" value="Ankyrin repeat"/>
    <property type="match status" value="2"/>
</dbReference>
<keyword evidence="4" id="KW-0175">Coiled coil</keyword>
<feature type="repeat" description="ANK" evidence="3">
    <location>
        <begin position="775"/>
        <end position="802"/>
    </location>
</feature>
<accession>A0A1Q9CC46</accession>
<dbReference type="InterPro" id="IPR036770">
    <property type="entry name" value="Ankyrin_rpt-contain_sf"/>
</dbReference>
<feature type="compositionally biased region" description="Basic and acidic residues" evidence="5">
    <location>
        <begin position="1164"/>
        <end position="1176"/>
    </location>
</feature>
<evidence type="ECO:0000256" key="5">
    <source>
        <dbReference type="SAM" id="MobiDB-lite"/>
    </source>
</evidence>
<protein>
    <submittedName>
        <fullName evidence="7">Ankyrin-3</fullName>
    </submittedName>
</protein>
<feature type="region of interest" description="Disordered" evidence="5">
    <location>
        <begin position="1401"/>
        <end position="1422"/>
    </location>
</feature>
<keyword evidence="1" id="KW-0677">Repeat</keyword>
<comment type="caution">
    <text evidence="7">The sequence shown here is derived from an EMBL/GenBank/DDBJ whole genome shotgun (WGS) entry which is preliminary data.</text>
</comment>